<protein>
    <submittedName>
        <fullName evidence="1">Unannotated protein</fullName>
    </submittedName>
</protein>
<dbReference type="InterPro" id="IPR043128">
    <property type="entry name" value="Rev_trsase/Diguanyl_cyclase"/>
</dbReference>
<dbReference type="AlphaFoldDB" id="A0A6J7K9E7"/>
<dbReference type="Gene3D" id="3.30.70.270">
    <property type="match status" value="1"/>
</dbReference>
<gene>
    <name evidence="1" type="ORF">UFOPK3564_03519</name>
</gene>
<organism evidence="1">
    <name type="scientific">freshwater metagenome</name>
    <dbReference type="NCBI Taxonomy" id="449393"/>
    <lineage>
        <taxon>unclassified sequences</taxon>
        <taxon>metagenomes</taxon>
        <taxon>ecological metagenomes</taxon>
    </lineage>
</organism>
<reference evidence="1" key="1">
    <citation type="submission" date="2020-05" db="EMBL/GenBank/DDBJ databases">
        <authorList>
            <person name="Chiriac C."/>
            <person name="Salcher M."/>
            <person name="Ghai R."/>
            <person name="Kavagutti S V."/>
        </authorList>
    </citation>
    <scope>NUCLEOTIDE SEQUENCE</scope>
</reference>
<dbReference type="EMBL" id="CAFBMK010000348">
    <property type="protein sequence ID" value="CAB4951583.1"/>
    <property type="molecule type" value="Genomic_DNA"/>
</dbReference>
<dbReference type="SUPFAM" id="SSF55073">
    <property type="entry name" value="Nucleotide cyclase"/>
    <property type="match status" value="1"/>
</dbReference>
<name>A0A6J7K9E7_9ZZZZ</name>
<evidence type="ECO:0000313" key="1">
    <source>
        <dbReference type="EMBL" id="CAB4951583.1"/>
    </source>
</evidence>
<accession>A0A6J7K9E7</accession>
<sequence>MAHVDRWFVATAAEGTARAALLVVDVDIDDALPVMEQAPVLSVVGSGDAGAWRVVRTADAAAPDPRDAPSSADVLGVFGAQGPFEDQTVVATDAAHLAVDAGDGSGPADAADEDPEARRRARLGRSVARAISAQVRPGDAVARIDAGRFAVLRGSIADGGSARAEAAALARGVEDALVGRPEGFGVRVTAGAVTLAADAPREGRSALGAVTTAMLEGKLLTDDRVVVAVAPGG</sequence>
<dbReference type="InterPro" id="IPR029787">
    <property type="entry name" value="Nucleotide_cyclase"/>
</dbReference>
<proteinExistence type="predicted"/>